<dbReference type="CDD" id="cd24066">
    <property type="entry name" value="ASKHA_NBD_ROK_EcFRK-like"/>
    <property type="match status" value="1"/>
</dbReference>
<dbReference type="GO" id="GO:0009384">
    <property type="term" value="F:N-acylmannosamine kinase activity"/>
    <property type="evidence" value="ECO:0007669"/>
    <property type="project" value="TreeGrafter"/>
</dbReference>
<dbReference type="HOGENOM" id="CLU_036604_0_3_10"/>
<sequence>MKPLWGIDLGGTKIEGVILKSKEDPQVLTRLRVPTEQEHGYQHIINQIGVLIDLMKKESGLQPDAVGMGTPGALDPLSQTMKNSNTTCINNMPFKRDLEASLKLSFELANDANCFAVAEAKMGIVQEVMPNARMVFGVIMGSGVGGGLVIDGKVWNGRQGIGGEWGHSFLDESGGKCYCGHVGCVETIFSGPALERYYHSIAGQKLKLKEIMERYKVNSDPHASATIERLLHFFGKGIANLVNILDPDVIVLGGGVGNIDLLYTEGIERIKQFVFNPRLDTLVLKPKLGDSAGVFGAAFLMAD</sequence>
<accession>F4KZQ5</accession>
<name>F4KZQ5_HALH1</name>
<evidence type="ECO:0000313" key="2">
    <source>
        <dbReference type="EMBL" id="AEE50491.1"/>
    </source>
</evidence>
<dbReference type="InterPro" id="IPR049874">
    <property type="entry name" value="ROK_cs"/>
</dbReference>
<evidence type="ECO:0000313" key="3">
    <source>
        <dbReference type="Proteomes" id="UP000008461"/>
    </source>
</evidence>
<protein>
    <submittedName>
        <fullName evidence="2">ROK family protein</fullName>
    </submittedName>
</protein>
<dbReference type="Proteomes" id="UP000008461">
    <property type="component" value="Chromosome"/>
</dbReference>
<dbReference type="InterPro" id="IPR000600">
    <property type="entry name" value="ROK"/>
</dbReference>
<dbReference type="GO" id="GO:0008761">
    <property type="term" value="F:UDP-N-acetylglucosamine 2-epimerase activity"/>
    <property type="evidence" value="ECO:0007669"/>
    <property type="project" value="TreeGrafter"/>
</dbReference>
<dbReference type="EMBL" id="CP002691">
    <property type="protein sequence ID" value="AEE50491.1"/>
    <property type="molecule type" value="Genomic_DNA"/>
</dbReference>
<dbReference type="PANTHER" id="PTHR18964">
    <property type="entry name" value="ROK (REPRESSOR, ORF, KINASE) FAMILY"/>
    <property type="match status" value="1"/>
</dbReference>
<dbReference type="SUPFAM" id="SSF53067">
    <property type="entry name" value="Actin-like ATPase domain"/>
    <property type="match status" value="1"/>
</dbReference>
<dbReference type="InterPro" id="IPR043129">
    <property type="entry name" value="ATPase_NBD"/>
</dbReference>
<dbReference type="eggNOG" id="COG1940">
    <property type="taxonomic scope" value="Bacteria"/>
</dbReference>
<dbReference type="KEGG" id="hhy:Halhy_2622"/>
<reference evidence="2 3" key="1">
    <citation type="journal article" date="2011" name="Stand. Genomic Sci.">
        <title>Complete genome sequence of Haliscomenobacter hydrossis type strain (O).</title>
        <authorList>
            <consortium name="US DOE Joint Genome Institute (JGI-PGF)"/>
            <person name="Daligault H."/>
            <person name="Lapidus A."/>
            <person name="Zeytun A."/>
            <person name="Nolan M."/>
            <person name="Lucas S."/>
            <person name="Del Rio T.G."/>
            <person name="Tice H."/>
            <person name="Cheng J.F."/>
            <person name="Tapia R."/>
            <person name="Han C."/>
            <person name="Goodwin L."/>
            <person name="Pitluck S."/>
            <person name="Liolios K."/>
            <person name="Pagani I."/>
            <person name="Ivanova N."/>
            <person name="Huntemann M."/>
            <person name="Mavromatis K."/>
            <person name="Mikhailova N."/>
            <person name="Pati A."/>
            <person name="Chen A."/>
            <person name="Palaniappan K."/>
            <person name="Land M."/>
            <person name="Hauser L."/>
            <person name="Brambilla E.M."/>
            <person name="Rohde M."/>
            <person name="Verbarg S."/>
            <person name="Goker M."/>
            <person name="Bristow J."/>
            <person name="Eisen J.A."/>
            <person name="Markowitz V."/>
            <person name="Hugenholtz P."/>
            <person name="Kyrpides N.C."/>
            <person name="Klenk H.P."/>
            <person name="Woyke T."/>
        </authorList>
    </citation>
    <scope>NUCLEOTIDE SEQUENCE [LARGE SCALE GENOMIC DNA]</scope>
    <source>
        <strain evidence="3">ATCC 27775 / DSM 1100 / LMG 10767 / O</strain>
    </source>
</reference>
<dbReference type="OrthoDB" id="9810372at2"/>
<dbReference type="AlphaFoldDB" id="F4KZQ5"/>
<proteinExistence type="inferred from homology"/>
<dbReference type="Pfam" id="PF00480">
    <property type="entry name" value="ROK"/>
    <property type="match status" value="1"/>
</dbReference>
<dbReference type="Gene3D" id="3.30.420.40">
    <property type="match status" value="2"/>
</dbReference>
<dbReference type="RefSeq" id="WP_013765039.1">
    <property type="nucleotide sequence ID" value="NC_015510.1"/>
</dbReference>
<dbReference type="PROSITE" id="PS01125">
    <property type="entry name" value="ROK"/>
    <property type="match status" value="1"/>
</dbReference>
<dbReference type="STRING" id="760192.Halhy_2622"/>
<organism evidence="2 3">
    <name type="scientific">Haliscomenobacter hydrossis (strain ATCC 27775 / DSM 1100 / LMG 10767 / O)</name>
    <dbReference type="NCBI Taxonomy" id="760192"/>
    <lineage>
        <taxon>Bacteria</taxon>
        <taxon>Pseudomonadati</taxon>
        <taxon>Bacteroidota</taxon>
        <taxon>Saprospiria</taxon>
        <taxon>Saprospirales</taxon>
        <taxon>Haliscomenobacteraceae</taxon>
        <taxon>Haliscomenobacter</taxon>
    </lineage>
</organism>
<evidence type="ECO:0000256" key="1">
    <source>
        <dbReference type="ARBA" id="ARBA00006479"/>
    </source>
</evidence>
<keyword evidence="3" id="KW-1185">Reference proteome</keyword>
<comment type="similarity">
    <text evidence="1">Belongs to the ROK (NagC/XylR) family.</text>
</comment>
<gene>
    <name evidence="2" type="ordered locus">Halhy_2622</name>
</gene>
<reference key="2">
    <citation type="submission" date="2011-04" db="EMBL/GenBank/DDBJ databases">
        <title>Complete sequence of chromosome of Haliscomenobacter hydrossis DSM 1100.</title>
        <authorList>
            <consortium name="US DOE Joint Genome Institute (JGI-PGF)"/>
            <person name="Lucas S."/>
            <person name="Han J."/>
            <person name="Lapidus A."/>
            <person name="Bruce D."/>
            <person name="Goodwin L."/>
            <person name="Pitluck S."/>
            <person name="Peters L."/>
            <person name="Kyrpides N."/>
            <person name="Mavromatis K."/>
            <person name="Ivanova N."/>
            <person name="Ovchinnikova G."/>
            <person name="Pagani I."/>
            <person name="Daligault H."/>
            <person name="Detter J.C."/>
            <person name="Han C."/>
            <person name="Land M."/>
            <person name="Hauser L."/>
            <person name="Markowitz V."/>
            <person name="Cheng J.-F."/>
            <person name="Hugenholtz P."/>
            <person name="Woyke T."/>
            <person name="Wu D."/>
            <person name="Verbarg S."/>
            <person name="Frueling A."/>
            <person name="Brambilla E."/>
            <person name="Klenk H.-P."/>
            <person name="Eisen J.A."/>
        </authorList>
    </citation>
    <scope>NUCLEOTIDE SEQUENCE</scope>
    <source>
        <strain>DSM 1100</strain>
    </source>
</reference>
<dbReference type="PANTHER" id="PTHR18964:SF149">
    <property type="entry name" value="BIFUNCTIONAL UDP-N-ACETYLGLUCOSAMINE 2-EPIMERASE_N-ACETYLMANNOSAMINE KINASE"/>
    <property type="match status" value="1"/>
</dbReference>